<sequence length="159" mass="18048">MNKPWYKQFWPWFLIAVPVATFIMSGVLLHFATSTEDSLVVDDYYKEGKAINISLDKIAVAKKKNITTDLRISDGAITLTFHSGIPQQGLALKLAFYHTTLQDRDTVVMLSRDAAGLYRGYTDKSLNGKWQVTLTPVDENWKIQQTLRLPQRGAIKFNP</sequence>
<name>A0A918JND5_9ALTE</name>
<organism evidence="2 3">
    <name type="scientific">Alteromonas halophila</name>
    <dbReference type="NCBI Taxonomy" id="516698"/>
    <lineage>
        <taxon>Bacteria</taxon>
        <taxon>Pseudomonadati</taxon>
        <taxon>Pseudomonadota</taxon>
        <taxon>Gammaproteobacteria</taxon>
        <taxon>Alteromonadales</taxon>
        <taxon>Alteromonadaceae</taxon>
        <taxon>Alteromonas/Salinimonas group</taxon>
        <taxon>Alteromonas</taxon>
    </lineage>
</organism>
<reference evidence="2" key="1">
    <citation type="journal article" date="2014" name="Int. J. Syst. Evol. Microbiol.">
        <title>Complete genome sequence of Corynebacterium casei LMG S-19264T (=DSM 44701T), isolated from a smear-ripened cheese.</title>
        <authorList>
            <consortium name="US DOE Joint Genome Institute (JGI-PGF)"/>
            <person name="Walter F."/>
            <person name="Albersmeier A."/>
            <person name="Kalinowski J."/>
            <person name="Ruckert C."/>
        </authorList>
    </citation>
    <scope>NUCLEOTIDE SEQUENCE</scope>
    <source>
        <strain evidence="2">KCTC 22164</strain>
    </source>
</reference>
<evidence type="ECO:0008006" key="4">
    <source>
        <dbReference type="Google" id="ProtNLM"/>
    </source>
</evidence>
<keyword evidence="1" id="KW-0472">Membrane</keyword>
<dbReference type="InterPro" id="IPR008620">
    <property type="entry name" value="FixH"/>
</dbReference>
<dbReference type="Proteomes" id="UP000631300">
    <property type="component" value="Unassembled WGS sequence"/>
</dbReference>
<keyword evidence="3" id="KW-1185">Reference proteome</keyword>
<dbReference type="AlphaFoldDB" id="A0A918JND5"/>
<keyword evidence="1" id="KW-0812">Transmembrane</keyword>
<gene>
    <name evidence="2" type="ORF">GCM10007391_23580</name>
</gene>
<dbReference type="RefSeq" id="WP_189406699.1">
    <property type="nucleotide sequence ID" value="NZ_BMXP01000005.1"/>
</dbReference>
<feature type="transmembrane region" description="Helical" evidence="1">
    <location>
        <begin position="12"/>
        <end position="32"/>
    </location>
</feature>
<evidence type="ECO:0000313" key="2">
    <source>
        <dbReference type="EMBL" id="GGW88676.1"/>
    </source>
</evidence>
<evidence type="ECO:0000313" key="3">
    <source>
        <dbReference type="Proteomes" id="UP000631300"/>
    </source>
</evidence>
<protein>
    <recommendedName>
        <fullName evidence="4">Nitrogen fixation protein FixH</fullName>
    </recommendedName>
</protein>
<evidence type="ECO:0000256" key="1">
    <source>
        <dbReference type="SAM" id="Phobius"/>
    </source>
</evidence>
<accession>A0A918JND5</accession>
<dbReference type="Pfam" id="PF05751">
    <property type="entry name" value="FixH"/>
    <property type="match status" value="1"/>
</dbReference>
<comment type="caution">
    <text evidence="2">The sequence shown here is derived from an EMBL/GenBank/DDBJ whole genome shotgun (WGS) entry which is preliminary data.</text>
</comment>
<dbReference type="EMBL" id="BMXP01000005">
    <property type="protein sequence ID" value="GGW88676.1"/>
    <property type="molecule type" value="Genomic_DNA"/>
</dbReference>
<reference evidence="2" key="2">
    <citation type="submission" date="2020-09" db="EMBL/GenBank/DDBJ databases">
        <authorList>
            <person name="Sun Q."/>
            <person name="Kim S."/>
        </authorList>
    </citation>
    <scope>NUCLEOTIDE SEQUENCE</scope>
    <source>
        <strain evidence="2">KCTC 22164</strain>
    </source>
</reference>
<proteinExistence type="predicted"/>
<keyword evidence="1" id="KW-1133">Transmembrane helix</keyword>